<evidence type="ECO:0000313" key="2">
    <source>
        <dbReference type="Proteomes" id="UP000782843"/>
    </source>
</evidence>
<reference evidence="1" key="1">
    <citation type="submission" date="2020-04" db="EMBL/GenBank/DDBJ databases">
        <authorList>
            <person name="Zhang T."/>
        </authorList>
    </citation>
    <scope>NUCLEOTIDE SEQUENCE</scope>
    <source>
        <strain evidence="1">HKST-UBA10</strain>
    </source>
</reference>
<dbReference type="Pfam" id="PF08843">
    <property type="entry name" value="AbiEii"/>
    <property type="match status" value="1"/>
</dbReference>
<proteinExistence type="predicted"/>
<dbReference type="Gene3D" id="3.10.450.620">
    <property type="entry name" value="JHP933, nucleotidyltransferase-like core domain"/>
    <property type="match status" value="1"/>
</dbReference>
<evidence type="ECO:0000313" key="1">
    <source>
        <dbReference type="EMBL" id="MCA9381929.1"/>
    </source>
</evidence>
<sequence>MLSIEEIKKQYPSDFHKFERGILREYLQYLILEIIFDTNISSKLSFLGGTCLRIVHGIKRFSEDIDFDNKELSIEEFTSLAKAIEKGLKLQGFDVETTVTKQKAIHCHVKFSNILFENNLSNIKGEKIDIQVDTFDQGYNYESELYLLNKFDVFKQIKITPKSIILSQKLWTITQRNRVKGRDYYDIIYLLQNTIPDLGFLNLKLKTSNWDEAKLVILDSIKDIDLETAIKDVQPFLMNREEGKKIQLFREYLEQIEFDK</sequence>
<reference evidence="1" key="2">
    <citation type="journal article" date="2021" name="Microbiome">
        <title>Successional dynamics and alternative stable states in a saline activated sludge microbial community over 9 years.</title>
        <authorList>
            <person name="Wang Y."/>
            <person name="Ye J."/>
            <person name="Ju F."/>
            <person name="Liu L."/>
            <person name="Boyd J.A."/>
            <person name="Deng Y."/>
            <person name="Parks D.H."/>
            <person name="Jiang X."/>
            <person name="Yin X."/>
            <person name="Woodcroft B.J."/>
            <person name="Tyson G.W."/>
            <person name="Hugenholtz P."/>
            <person name="Polz M.F."/>
            <person name="Zhang T."/>
        </authorList>
    </citation>
    <scope>NUCLEOTIDE SEQUENCE</scope>
    <source>
        <strain evidence="1">HKST-UBA10</strain>
    </source>
</reference>
<dbReference type="GO" id="GO:0016740">
    <property type="term" value="F:transferase activity"/>
    <property type="evidence" value="ECO:0007669"/>
    <property type="project" value="UniProtKB-KW"/>
</dbReference>
<keyword evidence="1" id="KW-0808">Transferase</keyword>
<protein>
    <submittedName>
        <fullName evidence="1">Nucleotidyl transferase AbiEii/AbiGii toxin family protein</fullName>
    </submittedName>
</protein>
<comment type="caution">
    <text evidence="1">The sequence shown here is derived from an EMBL/GenBank/DDBJ whole genome shotgun (WGS) entry which is preliminary data.</text>
</comment>
<accession>A0A955RHW3</accession>
<dbReference type="Proteomes" id="UP000782843">
    <property type="component" value="Unassembled WGS sequence"/>
</dbReference>
<dbReference type="EMBL" id="JAGQLG010000027">
    <property type="protein sequence ID" value="MCA9381929.1"/>
    <property type="molecule type" value="Genomic_DNA"/>
</dbReference>
<organism evidence="1 2">
    <name type="scientific">Candidatus Dojkabacteria bacterium</name>
    <dbReference type="NCBI Taxonomy" id="2099670"/>
    <lineage>
        <taxon>Bacteria</taxon>
        <taxon>Candidatus Dojkabacteria</taxon>
    </lineage>
</organism>
<dbReference type="AlphaFoldDB" id="A0A955RHW3"/>
<dbReference type="InterPro" id="IPR014942">
    <property type="entry name" value="AbiEii"/>
</dbReference>
<gene>
    <name evidence="1" type="ORF">KC660_00805</name>
</gene>
<name>A0A955RHW3_9BACT</name>